<dbReference type="AlphaFoldDB" id="A0A183J1L8"/>
<dbReference type="InterPro" id="IPR018491">
    <property type="entry name" value="SLC12_C"/>
</dbReference>
<dbReference type="GO" id="GO:0055064">
    <property type="term" value="P:chloride ion homeostasis"/>
    <property type="evidence" value="ECO:0007669"/>
    <property type="project" value="TreeGrafter"/>
</dbReference>
<proteinExistence type="predicted"/>
<dbReference type="PANTHER" id="PTHR11827:SF73">
    <property type="entry name" value="KAZACHOC, ISOFORM G"/>
    <property type="match status" value="1"/>
</dbReference>
<evidence type="ECO:0000256" key="3">
    <source>
        <dbReference type="ARBA" id="ARBA00022989"/>
    </source>
</evidence>
<reference evidence="6 7" key="2">
    <citation type="submission" date="2018-11" db="EMBL/GenBank/DDBJ databases">
        <authorList>
            <consortium name="Pathogen Informatics"/>
        </authorList>
    </citation>
    <scope>NUCLEOTIDE SEQUENCE [LARGE SCALE GENOMIC DNA]</scope>
</reference>
<dbReference type="Pfam" id="PF03522">
    <property type="entry name" value="SLC12"/>
    <property type="match status" value="1"/>
</dbReference>
<dbReference type="InterPro" id="IPR004842">
    <property type="entry name" value="SLC12A_fam"/>
</dbReference>
<comment type="subcellular location">
    <subcellularLocation>
        <location evidence="1">Membrane</location>
        <topology evidence="1">Multi-pass membrane protein</topology>
    </subcellularLocation>
</comment>
<evidence type="ECO:0000256" key="1">
    <source>
        <dbReference type="ARBA" id="ARBA00004141"/>
    </source>
</evidence>
<dbReference type="EMBL" id="UZAM01013136">
    <property type="protein sequence ID" value="VDP25752.1"/>
    <property type="molecule type" value="Genomic_DNA"/>
</dbReference>
<dbReference type="GO" id="GO:0007268">
    <property type="term" value="P:chemical synaptic transmission"/>
    <property type="evidence" value="ECO:0007669"/>
    <property type="project" value="TreeGrafter"/>
</dbReference>
<sequence>MTSAPAESAACAEAPDSLIKKLSREAAKKASVASILDSPVRHSSICETFDYDLQNDLNEEPLIDQEVMKSWKIKTATVLNEVMMQRSSSSRLVVLNLPPPPTNKSDLPDYMEHLKCLTAGLHKVILVRGSGNEVVTMYS</sequence>
<name>A0A183J1L8_9BILA</name>
<keyword evidence="7" id="KW-1185">Reference proteome</keyword>
<reference evidence="8" key="1">
    <citation type="submission" date="2016-06" db="UniProtKB">
        <authorList>
            <consortium name="WormBaseParasite"/>
        </authorList>
    </citation>
    <scope>IDENTIFICATION</scope>
</reference>
<dbReference type="GO" id="GO:0005886">
    <property type="term" value="C:plasma membrane"/>
    <property type="evidence" value="ECO:0007669"/>
    <property type="project" value="TreeGrafter"/>
</dbReference>
<evidence type="ECO:0000256" key="4">
    <source>
        <dbReference type="ARBA" id="ARBA00023136"/>
    </source>
</evidence>
<dbReference type="GO" id="GO:0055075">
    <property type="term" value="P:potassium ion homeostasis"/>
    <property type="evidence" value="ECO:0007669"/>
    <property type="project" value="TreeGrafter"/>
</dbReference>
<dbReference type="GO" id="GO:0015379">
    <property type="term" value="F:potassium:chloride symporter activity"/>
    <property type="evidence" value="ECO:0007669"/>
    <property type="project" value="TreeGrafter"/>
</dbReference>
<protein>
    <submittedName>
        <fullName evidence="8">SLC12 domain-containing protein</fullName>
    </submittedName>
</protein>
<keyword evidence="2" id="KW-0812">Transmembrane</keyword>
<dbReference type="GO" id="GO:0006884">
    <property type="term" value="P:cell volume homeostasis"/>
    <property type="evidence" value="ECO:0007669"/>
    <property type="project" value="TreeGrafter"/>
</dbReference>
<accession>A0A183J1L8</accession>
<dbReference type="GO" id="GO:0045202">
    <property type="term" value="C:synapse"/>
    <property type="evidence" value="ECO:0007669"/>
    <property type="project" value="GOC"/>
</dbReference>
<dbReference type="WBParaSite" id="SBAD_0001011601-mRNA-1">
    <property type="protein sequence ID" value="SBAD_0001011601-mRNA-1"/>
    <property type="gene ID" value="SBAD_0001011601"/>
</dbReference>
<evidence type="ECO:0000313" key="6">
    <source>
        <dbReference type="EMBL" id="VDP25752.1"/>
    </source>
</evidence>
<evidence type="ECO:0000313" key="8">
    <source>
        <dbReference type="WBParaSite" id="SBAD_0001011601-mRNA-1"/>
    </source>
</evidence>
<keyword evidence="3" id="KW-1133">Transmembrane helix</keyword>
<organism evidence="8">
    <name type="scientific">Soboliphyme baturini</name>
    <dbReference type="NCBI Taxonomy" id="241478"/>
    <lineage>
        <taxon>Eukaryota</taxon>
        <taxon>Metazoa</taxon>
        <taxon>Ecdysozoa</taxon>
        <taxon>Nematoda</taxon>
        <taxon>Enoplea</taxon>
        <taxon>Dorylaimia</taxon>
        <taxon>Dioctophymatida</taxon>
        <taxon>Dioctophymatoidea</taxon>
        <taxon>Soboliphymatidae</taxon>
        <taxon>Soboliphyme</taxon>
    </lineage>
</organism>
<gene>
    <name evidence="6" type="ORF">SBAD_LOCUS9766</name>
</gene>
<evidence type="ECO:0000259" key="5">
    <source>
        <dbReference type="Pfam" id="PF03522"/>
    </source>
</evidence>
<dbReference type="GO" id="GO:1990573">
    <property type="term" value="P:potassium ion import across plasma membrane"/>
    <property type="evidence" value="ECO:0007669"/>
    <property type="project" value="TreeGrafter"/>
</dbReference>
<dbReference type="OrthoDB" id="2020542at2759"/>
<feature type="domain" description="SLC12A transporter C-terminal" evidence="5">
    <location>
        <begin position="57"/>
        <end position="139"/>
    </location>
</feature>
<dbReference type="PANTHER" id="PTHR11827">
    <property type="entry name" value="SOLUTE CARRIER FAMILY 12, CATION COTRANSPORTERS"/>
    <property type="match status" value="1"/>
</dbReference>
<evidence type="ECO:0000256" key="2">
    <source>
        <dbReference type="ARBA" id="ARBA00022692"/>
    </source>
</evidence>
<evidence type="ECO:0000313" key="7">
    <source>
        <dbReference type="Proteomes" id="UP000270296"/>
    </source>
</evidence>
<keyword evidence="4" id="KW-0472">Membrane</keyword>
<dbReference type="Proteomes" id="UP000270296">
    <property type="component" value="Unassembled WGS sequence"/>
</dbReference>